<sequence>MAVSVDSFDVADPPEAWAQAGFTVEDGVCRIGAVSIRLLGREPGKGIVGWSLRDLPPDAPGVLDGVRTTRATTAPPAPATHANGATSIDHVVLLSPHLRRTVDALAAVGVAPRREREAELGGRRVKQVFFRLGEVILEVVGSPDSAEDGPSTLWGITYVVGDVEATAAFFGDRTTPVKDAVQPGRRITTLKHRALGMSVPTAMISAPIL</sequence>
<name>A0A7I7XSH5_9MYCO</name>
<protein>
    <submittedName>
        <fullName evidence="1">Uncharacterized protein</fullName>
    </submittedName>
</protein>
<accession>A0A7I7XSH5</accession>
<dbReference type="OrthoDB" id="5181113at2"/>
<organism evidence="1 2">
    <name type="scientific">Mycolicibacterium confluentis</name>
    <dbReference type="NCBI Taxonomy" id="28047"/>
    <lineage>
        <taxon>Bacteria</taxon>
        <taxon>Bacillati</taxon>
        <taxon>Actinomycetota</taxon>
        <taxon>Actinomycetes</taxon>
        <taxon>Mycobacteriales</taxon>
        <taxon>Mycobacteriaceae</taxon>
        <taxon>Mycolicibacterium</taxon>
    </lineage>
</organism>
<evidence type="ECO:0000313" key="2">
    <source>
        <dbReference type="Proteomes" id="UP000466931"/>
    </source>
</evidence>
<dbReference type="RefSeq" id="WP_085155231.1">
    <property type="nucleotide sequence ID" value="NZ_AP022612.1"/>
</dbReference>
<proteinExistence type="predicted"/>
<evidence type="ECO:0000313" key="1">
    <source>
        <dbReference type="EMBL" id="BBZ31882.1"/>
    </source>
</evidence>
<reference evidence="1" key="2">
    <citation type="submission" date="2020-02" db="EMBL/GenBank/DDBJ databases">
        <authorList>
            <person name="Matsumoto Y."/>
            <person name="Motooka D."/>
            <person name="Nakamura S."/>
        </authorList>
    </citation>
    <scope>NUCLEOTIDE SEQUENCE</scope>
    <source>
        <strain evidence="1">JCM 13671</strain>
    </source>
</reference>
<gene>
    <name evidence="1" type="ORF">MCNF_04870</name>
</gene>
<dbReference type="SUPFAM" id="SSF54593">
    <property type="entry name" value="Glyoxalase/Bleomycin resistance protein/Dihydroxybiphenyl dioxygenase"/>
    <property type="match status" value="1"/>
</dbReference>
<dbReference type="Proteomes" id="UP000466931">
    <property type="component" value="Chromosome"/>
</dbReference>
<dbReference type="EMBL" id="AP022612">
    <property type="protein sequence ID" value="BBZ31882.1"/>
    <property type="molecule type" value="Genomic_DNA"/>
</dbReference>
<keyword evidence="2" id="KW-1185">Reference proteome</keyword>
<dbReference type="InterPro" id="IPR029068">
    <property type="entry name" value="Glyas_Bleomycin-R_OHBP_Dase"/>
</dbReference>
<dbReference type="AlphaFoldDB" id="A0A7I7XSH5"/>
<reference evidence="1" key="1">
    <citation type="journal article" date="2019" name="Emerg. Microbes Infect.">
        <title>Comprehensive subspecies identification of 175 nontuberculous mycobacteria species based on 7547 genomic profiles.</title>
        <authorList>
            <person name="Matsumoto Y."/>
            <person name="Kinjo T."/>
            <person name="Motooka D."/>
            <person name="Nabeya D."/>
            <person name="Jung N."/>
            <person name="Uechi K."/>
            <person name="Horii T."/>
            <person name="Iida T."/>
            <person name="Fujita J."/>
            <person name="Nakamura S."/>
        </authorList>
    </citation>
    <scope>NUCLEOTIDE SEQUENCE [LARGE SCALE GENOMIC DNA]</scope>
    <source>
        <strain evidence="1">JCM 13671</strain>
    </source>
</reference>